<dbReference type="InterPro" id="IPR024478">
    <property type="entry name" value="HlyB_4HB_MCP"/>
</dbReference>
<dbReference type="PROSITE" id="PS50113">
    <property type="entry name" value="PAC"/>
    <property type="match status" value="1"/>
</dbReference>
<dbReference type="InterPro" id="IPR029787">
    <property type="entry name" value="Nucleotide_cyclase"/>
</dbReference>
<dbReference type="InterPro" id="IPR000160">
    <property type="entry name" value="GGDEF_dom"/>
</dbReference>
<dbReference type="Gene3D" id="3.30.450.20">
    <property type="entry name" value="PAS domain"/>
    <property type="match status" value="1"/>
</dbReference>
<dbReference type="FunFam" id="3.30.70.270:FF:000001">
    <property type="entry name" value="Diguanylate cyclase domain protein"/>
    <property type="match status" value="1"/>
</dbReference>
<protein>
    <submittedName>
        <fullName evidence="5">Diguanylate cyclase/phosphodiesterase with PAS/PAC sensor</fullName>
    </submittedName>
</protein>
<evidence type="ECO:0000259" key="4">
    <source>
        <dbReference type="PROSITE" id="PS50887"/>
    </source>
</evidence>
<dbReference type="SUPFAM" id="SSF55785">
    <property type="entry name" value="PYP-like sensor domain (PAS domain)"/>
    <property type="match status" value="1"/>
</dbReference>
<feature type="domain" description="PAS" evidence="2">
    <location>
        <begin position="230"/>
        <end position="270"/>
    </location>
</feature>
<dbReference type="InterPro" id="IPR001610">
    <property type="entry name" value="PAC"/>
</dbReference>
<dbReference type="AlphaFoldDB" id="A0A0P0RJW8"/>
<dbReference type="Proteomes" id="UP000019146">
    <property type="component" value="Chromosome 2"/>
</dbReference>
<dbReference type="CDD" id="cd00130">
    <property type="entry name" value="PAS"/>
    <property type="match status" value="1"/>
</dbReference>
<name>A0A0P0RJW8_9BURK</name>
<dbReference type="InterPro" id="IPR000014">
    <property type="entry name" value="PAS"/>
</dbReference>
<dbReference type="PANTHER" id="PTHR46663">
    <property type="entry name" value="DIGUANYLATE CYCLASE DGCT-RELATED"/>
    <property type="match status" value="1"/>
</dbReference>
<feature type="transmembrane region" description="Helical" evidence="1">
    <location>
        <begin position="187"/>
        <end position="210"/>
    </location>
</feature>
<dbReference type="GeneID" id="69972575"/>
<dbReference type="PROSITE" id="PS50887">
    <property type="entry name" value="GGDEF"/>
    <property type="match status" value="1"/>
</dbReference>
<dbReference type="CDD" id="cd01949">
    <property type="entry name" value="GGDEF"/>
    <property type="match status" value="1"/>
</dbReference>
<feature type="domain" description="PAC" evidence="3">
    <location>
        <begin position="295"/>
        <end position="349"/>
    </location>
</feature>
<keyword evidence="1" id="KW-1133">Transmembrane helix</keyword>
<accession>A0A0P0RJW8</accession>
<evidence type="ECO:0000256" key="1">
    <source>
        <dbReference type="SAM" id="Phobius"/>
    </source>
</evidence>
<evidence type="ECO:0000259" key="3">
    <source>
        <dbReference type="PROSITE" id="PS50113"/>
    </source>
</evidence>
<dbReference type="Pfam" id="PF13426">
    <property type="entry name" value="PAS_9"/>
    <property type="match status" value="1"/>
</dbReference>
<proteinExistence type="predicted"/>
<dbReference type="Pfam" id="PF12729">
    <property type="entry name" value="4HB_MCP_1"/>
    <property type="match status" value="1"/>
</dbReference>
<dbReference type="InterPro" id="IPR052163">
    <property type="entry name" value="DGC-Regulatory_Protein"/>
</dbReference>
<dbReference type="Gene3D" id="3.30.70.270">
    <property type="match status" value="1"/>
</dbReference>
<dbReference type="PROSITE" id="PS50112">
    <property type="entry name" value="PAS"/>
    <property type="match status" value="1"/>
</dbReference>
<dbReference type="NCBIfam" id="TIGR00254">
    <property type="entry name" value="GGDEF"/>
    <property type="match status" value="1"/>
</dbReference>
<keyword evidence="1" id="KW-0472">Membrane</keyword>
<keyword evidence="1" id="KW-0812">Transmembrane</keyword>
<dbReference type="InterPro" id="IPR035965">
    <property type="entry name" value="PAS-like_dom_sf"/>
</dbReference>
<dbReference type="SMART" id="SM00267">
    <property type="entry name" value="GGDEF"/>
    <property type="match status" value="1"/>
</dbReference>
<dbReference type="Pfam" id="PF00990">
    <property type="entry name" value="GGDEF"/>
    <property type="match status" value="1"/>
</dbReference>
<dbReference type="NCBIfam" id="TIGR00229">
    <property type="entry name" value="sensory_box"/>
    <property type="match status" value="1"/>
</dbReference>
<evidence type="ECO:0000259" key="2">
    <source>
        <dbReference type="PROSITE" id="PS50112"/>
    </source>
</evidence>
<dbReference type="PANTHER" id="PTHR46663:SF3">
    <property type="entry name" value="SLL0267 PROTEIN"/>
    <property type="match status" value="1"/>
</dbReference>
<gene>
    <name evidence="5" type="ORF">K788_0000060</name>
</gene>
<sequence length="526" mass="59016">MKTVARLYRHRIITVLVASALLVAILAFGGMLGLSRLEEHINTVLRGNALPVAQLDDLRVASTDFHHQLLTALLFQEKSITARSIAAIRTDIERMKKAWSDYYPAGVSGPREEILAFRLKSDLARVLVVLDRNVDLLQAEDYAKAIEWHQENIKLFSDFDKLIDEDIETNVIQATQLTGDSAAILKWMFWTVLACAVVCIASTAALLLYLSRQRDNAVGDSLYQSWLTNRVFELTLDGIMVTDAKGKIQRVNPAFTRLTGYAQGEILGQTPRILSSGRQTSEFYREFWTRLKESGRWQGELWNRRKGGDIYLESLTVAGVCDRNGAYSHYVAIMSDITQRYQHETRLKYLATHDPLTGLPNRMLLEERLKQAISRAKRHSKCVALMMLDLDGFKEINDTHGHALGDEVLKTVAERLTRAVRESDTVARLGGDEFMLVLEDIWDTSNAIPIAKLLVERIGAPISIDGCDVHVTPSIGIGIYPEHGTESDRLCKCADQAMYEAKNAGKNQFRFFNNGALGSLVESVSR</sequence>
<evidence type="ECO:0000313" key="6">
    <source>
        <dbReference type="Proteomes" id="UP000019146"/>
    </source>
</evidence>
<feature type="transmembrane region" description="Helical" evidence="1">
    <location>
        <begin position="12"/>
        <end position="34"/>
    </location>
</feature>
<organism evidence="5 6">
    <name type="scientific">Paraburkholderia caribensis MBA4</name>
    <dbReference type="NCBI Taxonomy" id="1323664"/>
    <lineage>
        <taxon>Bacteria</taxon>
        <taxon>Pseudomonadati</taxon>
        <taxon>Pseudomonadota</taxon>
        <taxon>Betaproteobacteria</taxon>
        <taxon>Burkholderiales</taxon>
        <taxon>Burkholderiaceae</taxon>
        <taxon>Paraburkholderia</taxon>
    </lineage>
</organism>
<evidence type="ECO:0000313" key="5">
    <source>
        <dbReference type="EMBL" id="ALL68939.1"/>
    </source>
</evidence>
<dbReference type="RefSeq" id="WP_051453989.1">
    <property type="nucleotide sequence ID" value="NZ_CP012747.1"/>
</dbReference>
<dbReference type="SMART" id="SM00086">
    <property type="entry name" value="PAC"/>
    <property type="match status" value="1"/>
</dbReference>
<dbReference type="InterPro" id="IPR043128">
    <property type="entry name" value="Rev_trsase/Diguanyl_cyclase"/>
</dbReference>
<dbReference type="InterPro" id="IPR000700">
    <property type="entry name" value="PAS-assoc_C"/>
</dbReference>
<dbReference type="KEGG" id="bcai:K788_0000060"/>
<dbReference type="GO" id="GO:0003824">
    <property type="term" value="F:catalytic activity"/>
    <property type="evidence" value="ECO:0007669"/>
    <property type="project" value="UniProtKB-ARBA"/>
</dbReference>
<dbReference type="EMBL" id="CP012747">
    <property type="protein sequence ID" value="ALL68939.1"/>
    <property type="molecule type" value="Genomic_DNA"/>
</dbReference>
<feature type="domain" description="GGDEF" evidence="4">
    <location>
        <begin position="381"/>
        <end position="514"/>
    </location>
</feature>
<dbReference type="SMART" id="SM00091">
    <property type="entry name" value="PAS"/>
    <property type="match status" value="1"/>
</dbReference>
<dbReference type="SUPFAM" id="SSF55073">
    <property type="entry name" value="Nucleotide cyclase"/>
    <property type="match status" value="1"/>
</dbReference>
<reference evidence="5 6" key="1">
    <citation type="journal article" date="2014" name="Genome Announc.">
        <title>Draft Genome Sequence of the Haloacid-Degrading Burkholderia caribensis Strain MBA4.</title>
        <authorList>
            <person name="Pan Y."/>
            <person name="Kong K.F."/>
            <person name="Tsang J.S."/>
        </authorList>
    </citation>
    <scope>NUCLEOTIDE SEQUENCE [LARGE SCALE GENOMIC DNA]</scope>
    <source>
        <strain evidence="5 6">MBA4</strain>
    </source>
</reference>